<organism evidence="2 3">
    <name type="scientific">Paractinoplanes toevensis</name>
    <dbReference type="NCBI Taxonomy" id="571911"/>
    <lineage>
        <taxon>Bacteria</taxon>
        <taxon>Bacillati</taxon>
        <taxon>Actinomycetota</taxon>
        <taxon>Actinomycetes</taxon>
        <taxon>Micromonosporales</taxon>
        <taxon>Micromonosporaceae</taxon>
        <taxon>Paractinoplanes</taxon>
    </lineage>
</organism>
<comment type="caution">
    <text evidence="2">The sequence shown here is derived from an EMBL/GenBank/DDBJ whole genome shotgun (WGS) entry which is preliminary data.</text>
</comment>
<dbReference type="EMBL" id="BOQN01000088">
    <property type="protein sequence ID" value="GIM95083.1"/>
    <property type="molecule type" value="Genomic_DNA"/>
</dbReference>
<name>A0A919TGP9_9ACTN</name>
<evidence type="ECO:0000313" key="3">
    <source>
        <dbReference type="Proteomes" id="UP000677082"/>
    </source>
</evidence>
<feature type="transmembrane region" description="Helical" evidence="1">
    <location>
        <begin position="102"/>
        <end position="125"/>
    </location>
</feature>
<proteinExistence type="predicted"/>
<keyword evidence="1" id="KW-1133">Transmembrane helix</keyword>
<feature type="transmembrane region" description="Helical" evidence="1">
    <location>
        <begin position="75"/>
        <end position="95"/>
    </location>
</feature>
<dbReference type="Proteomes" id="UP000677082">
    <property type="component" value="Unassembled WGS sequence"/>
</dbReference>
<dbReference type="AlphaFoldDB" id="A0A919TGP9"/>
<protein>
    <submittedName>
        <fullName evidence="2">Uncharacterized protein</fullName>
    </submittedName>
</protein>
<sequence length="133" mass="14123">MTERHAPWPAPAYPPPPAFPPPMPGRPPSGLFPGPSRPVFREPHPIGAAGVMAGLGATLLWLGLFGGLAHDLMTYAWWTIVAAITAWIVAFVLTLRGDRGVAVGIALAGGLGLSVAMAFVASRWISTYDWPLW</sequence>
<keyword evidence="1" id="KW-0812">Transmembrane</keyword>
<accession>A0A919TGP9</accession>
<evidence type="ECO:0000313" key="2">
    <source>
        <dbReference type="EMBL" id="GIM95083.1"/>
    </source>
</evidence>
<reference evidence="2 3" key="1">
    <citation type="submission" date="2021-03" db="EMBL/GenBank/DDBJ databases">
        <title>Whole genome shotgun sequence of Actinoplanes toevensis NBRC 105298.</title>
        <authorList>
            <person name="Komaki H."/>
            <person name="Tamura T."/>
        </authorList>
    </citation>
    <scope>NUCLEOTIDE SEQUENCE [LARGE SCALE GENOMIC DNA]</scope>
    <source>
        <strain evidence="2 3">NBRC 105298</strain>
    </source>
</reference>
<feature type="transmembrane region" description="Helical" evidence="1">
    <location>
        <begin position="46"/>
        <end position="69"/>
    </location>
</feature>
<keyword evidence="1" id="KW-0472">Membrane</keyword>
<gene>
    <name evidence="2" type="ORF">Ato02nite_068760</name>
</gene>
<evidence type="ECO:0000256" key="1">
    <source>
        <dbReference type="SAM" id="Phobius"/>
    </source>
</evidence>
<keyword evidence="3" id="KW-1185">Reference proteome</keyword>